<dbReference type="AlphaFoldDB" id="A0A9D4S450"/>
<protein>
    <submittedName>
        <fullName evidence="1">Uncharacterized protein</fullName>
    </submittedName>
</protein>
<evidence type="ECO:0000313" key="2">
    <source>
        <dbReference type="Proteomes" id="UP000828390"/>
    </source>
</evidence>
<organism evidence="1 2">
    <name type="scientific">Dreissena polymorpha</name>
    <name type="common">Zebra mussel</name>
    <name type="synonym">Mytilus polymorpha</name>
    <dbReference type="NCBI Taxonomy" id="45954"/>
    <lineage>
        <taxon>Eukaryota</taxon>
        <taxon>Metazoa</taxon>
        <taxon>Spiralia</taxon>
        <taxon>Lophotrochozoa</taxon>
        <taxon>Mollusca</taxon>
        <taxon>Bivalvia</taxon>
        <taxon>Autobranchia</taxon>
        <taxon>Heteroconchia</taxon>
        <taxon>Euheterodonta</taxon>
        <taxon>Imparidentia</taxon>
        <taxon>Neoheterodontei</taxon>
        <taxon>Myida</taxon>
        <taxon>Dreissenoidea</taxon>
        <taxon>Dreissenidae</taxon>
        <taxon>Dreissena</taxon>
    </lineage>
</organism>
<name>A0A9D4S450_DREPO</name>
<dbReference type="EMBL" id="JAIWYP010000001">
    <property type="protein sequence ID" value="KAH3891016.1"/>
    <property type="molecule type" value="Genomic_DNA"/>
</dbReference>
<proteinExistence type="predicted"/>
<reference evidence="1" key="2">
    <citation type="submission" date="2020-11" db="EMBL/GenBank/DDBJ databases">
        <authorList>
            <person name="McCartney M.A."/>
            <person name="Auch B."/>
            <person name="Kono T."/>
            <person name="Mallez S."/>
            <person name="Becker A."/>
            <person name="Gohl D.M."/>
            <person name="Silverstein K.A.T."/>
            <person name="Koren S."/>
            <person name="Bechman K.B."/>
            <person name="Herman A."/>
            <person name="Abrahante J.E."/>
            <person name="Garbe J."/>
        </authorList>
    </citation>
    <scope>NUCLEOTIDE SEQUENCE</scope>
    <source>
        <strain evidence="1">Duluth1</strain>
        <tissue evidence="1">Whole animal</tissue>
    </source>
</reference>
<keyword evidence="2" id="KW-1185">Reference proteome</keyword>
<evidence type="ECO:0000313" key="1">
    <source>
        <dbReference type="EMBL" id="KAH3891016.1"/>
    </source>
</evidence>
<dbReference type="Proteomes" id="UP000828390">
    <property type="component" value="Unassembled WGS sequence"/>
</dbReference>
<comment type="caution">
    <text evidence="1">The sequence shown here is derived from an EMBL/GenBank/DDBJ whole genome shotgun (WGS) entry which is preliminary data.</text>
</comment>
<accession>A0A9D4S450</accession>
<sequence length="122" mass="13789">MCVMVGVCYRLLKPVKTVLARRNKKKKDNPIPMPPTFENFNELVSGLERVCQCLHRSASSLDPIYLGLDLGTLSLAEHMPGDQEKDVAKEVWKKVEAGYQQSVLEITELLHKKLQYLGGLHL</sequence>
<gene>
    <name evidence="1" type="ORF">DPMN_015107</name>
</gene>
<reference evidence="1" key="1">
    <citation type="journal article" date="2019" name="bioRxiv">
        <title>The Genome of the Zebra Mussel, Dreissena polymorpha: A Resource for Invasive Species Research.</title>
        <authorList>
            <person name="McCartney M.A."/>
            <person name="Auch B."/>
            <person name="Kono T."/>
            <person name="Mallez S."/>
            <person name="Zhang Y."/>
            <person name="Obille A."/>
            <person name="Becker A."/>
            <person name="Abrahante J.E."/>
            <person name="Garbe J."/>
            <person name="Badalamenti J.P."/>
            <person name="Herman A."/>
            <person name="Mangelson H."/>
            <person name="Liachko I."/>
            <person name="Sullivan S."/>
            <person name="Sone E.D."/>
            <person name="Koren S."/>
            <person name="Silverstein K.A.T."/>
            <person name="Beckman K.B."/>
            <person name="Gohl D.M."/>
        </authorList>
    </citation>
    <scope>NUCLEOTIDE SEQUENCE</scope>
    <source>
        <strain evidence="1">Duluth1</strain>
        <tissue evidence="1">Whole animal</tissue>
    </source>
</reference>